<evidence type="ECO:0000313" key="4">
    <source>
        <dbReference type="EMBL" id="KWZ78323.1"/>
    </source>
</evidence>
<keyword evidence="3" id="KW-0732">Signal</keyword>
<feature type="chain" id="PRO_5007456874" description="LPXTG-motif protein cell wall anchor domain protein" evidence="3">
    <location>
        <begin position="28"/>
        <end position="257"/>
    </location>
</feature>
<dbReference type="RefSeq" id="WP_060929270.1">
    <property type="nucleotide sequence ID" value="NZ_KQ955270.1"/>
</dbReference>
<gene>
    <name evidence="4" type="ORF">HMPREF3200_00810</name>
</gene>
<evidence type="ECO:0000256" key="1">
    <source>
        <dbReference type="SAM" id="MobiDB-lite"/>
    </source>
</evidence>
<protein>
    <recommendedName>
        <fullName evidence="6">LPXTG-motif protein cell wall anchor domain protein</fullName>
    </recommendedName>
</protein>
<feature type="compositionally biased region" description="Basic and acidic residues" evidence="1">
    <location>
        <begin position="134"/>
        <end position="155"/>
    </location>
</feature>
<organism evidence="4 5">
    <name type="scientific">Anaerococcus tetradius</name>
    <dbReference type="NCBI Taxonomy" id="33036"/>
    <lineage>
        <taxon>Bacteria</taxon>
        <taxon>Bacillati</taxon>
        <taxon>Bacillota</taxon>
        <taxon>Tissierellia</taxon>
        <taxon>Tissierellales</taxon>
        <taxon>Peptoniphilaceae</taxon>
        <taxon>Anaerococcus</taxon>
    </lineage>
</organism>
<evidence type="ECO:0000256" key="2">
    <source>
        <dbReference type="SAM" id="Phobius"/>
    </source>
</evidence>
<sequence length="257" mass="29108">MKKRYKFLLSLILLVMLSIFCADFTHASDEENPPSNTKVETSEGEGQGDGKDKIIITEELETPKNKQAYLIKDSLPSDKKLKEEAKTRETDKKKEELSPKEDKTKPSDKEVSKDNLKKGGEKGSLTDRNIPQETTDKKKEKSEQEKNPANSKDENVPITTSSSTGLDSQTSENSNSEYLSEDDYKKDYLENQKNDTLLLEIGPNEDRSKLNPIKIEKKKKNNYEAPNGNRIYIHLLGVFILSLTALILLKVLRTKKA</sequence>
<evidence type="ECO:0008006" key="6">
    <source>
        <dbReference type="Google" id="ProtNLM"/>
    </source>
</evidence>
<dbReference type="AlphaFoldDB" id="A0A133KFI8"/>
<feature type="region of interest" description="Disordered" evidence="1">
    <location>
        <begin position="26"/>
        <end position="182"/>
    </location>
</feature>
<keyword evidence="5" id="KW-1185">Reference proteome</keyword>
<dbReference type="Proteomes" id="UP000070383">
    <property type="component" value="Unassembled WGS sequence"/>
</dbReference>
<proteinExistence type="predicted"/>
<evidence type="ECO:0000313" key="5">
    <source>
        <dbReference type="Proteomes" id="UP000070383"/>
    </source>
</evidence>
<feature type="compositionally biased region" description="Basic and acidic residues" evidence="1">
    <location>
        <begin position="75"/>
        <end position="125"/>
    </location>
</feature>
<feature type="transmembrane region" description="Helical" evidence="2">
    <location>
        <begin position="231"/>
        <end position="252"/>
    </location>
</feature>
<keyword evidence="2" id="KW-1133">Transmembrane helix</keyword>
<feature type="compositionally biased region" description="Polar residues" evidence="1">
    <location>
        <begin position="157"/>
        <end position="178"/>
    </location>
</feature>
<comment type="caution">
    <text evidence="4">The sequence shown here is derived from an EMBL/GenBank/DDBJ whole genome shotgun (WGS) entry which is preliminary data.</text>
</comment>
<evidence type="ECO:0000256" key="3">
    <source>
        <dbReference type="SAM" id="SignalP"/>
    </source>
</evidence>
<feature type="compositionally biased region" description="Basic and acidic residues" evidence="1">
    <location>
        <begin position="48"/>
        <end position="64"/>
    </location>
</feature>
<accession>A0A133KFI8</accession>
<keyword evidence="2" id="KW-0812">Transmembrane</keyword>
<keyword evidence="2" id="KW-0472">Membrane</keyword>
<dbReference type="PATRIC" id="fig|33036.3.peg.804"/>
<name>A0A133KFI8_9FIRM</name>
<dbReference type="OrthoDB" id="9996581at2"/>
<dbReference type="EMBL" id="LRPM01000028">
    <property type="protein sequence ID" value="KWZ78323.1"/>
    <property type="molecule type" value="Genomic_DNA"/>
</dbReference>
<feature type="signal peptide" evidence="3">
    <location>
        <begin position="1"/>
        <end position="27"/>
    </location>
</feature>
<reference evidence="5" key="1">
    <citation type="submission" date="2016-01" db="EMBL/GenBank/DDBJ databases">
        <authorList>
            <person name="Mitreva M."/>
            <person name="Pepin K.H."/>
            <person name="Mihindukulasuriya K.A."/>
            <person name="Fulton R."/>
            <person name="Fronick C."/>
            <person name="O'Laughlin M."/>
            <person name="Miner T."/>
            <person name="Herter B."/>
            <person name="Rosa B.A."/>
            <person name="Cordes M."/>
            <person name="Tomlinson C."/>
            <person name="Wollam A."/>
            <person name="Palsikar V.B."/>
            <person name="Mardis E.R."/>
            <person name="Wilson R.K."/>
        </authorList>
    </citation>
    <scope>NUCLEOTIDE SEQUENCE [LARGE SCALE GENOMIC DNA]</scope>
    <source>
        <strain evidence="5">MJR8151</strain>
    </source>
</reference>